<dbReference type="InterPro" id="IPR054542">
    <property type="entry name" value="Cys_met_metab_PP"/>
</dbReference>
<dbReference type="InterPro" id="IPR015422">
    <property type="entry name" value="PyrdxlP-dep_Trfase_small"/>
</dbReference>
<evidence type="ECO:0000256" key="1">
    <source>
        <dbReference type="ARBA" id="ARBA00001933"/>
    </source>
</evidence>
<dbReference type="InterPro" id="IPR015424">
    <property type="entry name" value="PyrdxlP-dep_Trfase"/>
</dbReference>
<protein>
    <submittedName>
        <fullName evidence="4">PLP-dependent transferase</fullName>
    </submittedName>
</protein>
<evidence type="ECO:0000313" key="4">
    <source>
        <dbReference type="EMBL" id="USA60564.1"/>
    </source>
</evidence>
<dbReference type="PIRSF" id="PIRSF001434">
    <property type="entry name" value="CGS"/>
    <property type="match status" value="1"/>
</dbReference>
<dbReference type="InterPro" id="IPR015421">
    <property type="entry name" value="PyrdxlP-dep_Trfase_major"/>
</dbReference>
<dbReference type="Gene3D" id="3.90.1150.10">
    <property type="entry name" value="Aspartate Aminotransferase, domain 1"/>
    <property type="match status" value="1"/>
</dbReference>
<organism evidence="4 5">
    <name type="scientific">Qipengyuania citrea</name>
    <dbReference type="NCBI Taxonomy" id="225971"/>
    <lineage>
        <taxon>Bacteria</taxon>
        <taxon>Pseudomonadati</taxon>
        <taxon>Pseudomonadota</taxon>
        <taxon>Alphaproteobacteria</taxon>
        <taxon>Sphingomonadales</taxon>
        <taxon>Erythrobacteraceae</taxon>
        <taxon>Qipengyuania</taxon>
    </lineage>
</organism>
<dbReference type="RefSeq" id="WP_301641600.1">
    <property type="nucleotide sequence ID" value="NZ_CP098494.1"/>
</dbReference>
<dbReference type="Pfam" id="PF01053">
    <property type="entry name" value="Cys_Met_Meta_PP"/>
    <property type="match status" value="1"/>
</dbReference>
<keyword evidence="4" id="KW-0808">Transferase</keyword>
<proteinExistence type="inferred from homology"/>
<evidence type="ECO:0000256" key="3">
    <source>
        <dbReference type="RuleBase" id="RU362118"/>
    </source>
</evidence>
<dbReference type="EMBL" id="CP098494">
    <property type="protein sequence ID" value="USA60564.1"/>
    <property type="molecule type" value="Genomic_DNA"/>
</dbReference>
<gene>
    <name evidence="4" type="ORF">NCF85_10700</name>
</gene>
<dbReference type="Proteomes" id="UP001056619">
    <property type="component" value="Chromosome"/>
</dbReference>
<keyword evidence="5" id="KW-1185">Reference proteome</keyword>
<dbReference type="Gene3D" id="3.40.640.10">
    <property type="entry name" value="Type I PLP-dependent aspartate aminotransferase-like (Major domain)"/>
    <property type="match status" value="1"/>
</dbReference>
<comment type="cofactor">
    <cofactor evidence="1 3">
        <name>pyridoxal 5'-phosphate</name>
        <dbReference type="ChEBI" id="CHEBI:597326"/>
    </cofactor>
</comment>
<dbReference type="InterPro" id="IPR000277">
    <property type="entry name" value="Cys/Met-Metab_PyrdxlP-dep_enz"/>
</dbReference>
<evidence type="ECO:0000256" key="2">
    <source>
        <dbReference type="ARBA" id="ARBA00022898"/>
    </source>
</evidence>
<keyword evidence="2 3" id="KW-0663">Pyridoxal phosphate</keyword>
<accession>A0ABY4U378</accession>
<name>A0ABY4U378_9SPHN</name>
<reference evidence="4 5" key="1">
    <citation type="submission" date="2022-06" db="EMBL/GenBank/DDBJ databases">
        <authorList>
            <person name="Liu G."/>
        </authorList>
    </citation>
    <scope>NUCLEOTIDE SEQUENCE [LARGE SCALE GENOMIC DNA]</scope>
    <source>
        <strain evidence="4 5">E4</strain>
    </source>
</reference>
<sequence>MLELDPRDELLCLRAAEPVAECSGMVLPAIAQASIFRKETMEELHRDLARENAASVYSRGTNPTVRVLERTLAELERGEVCKCFASGMGAIGATLFGLLKAGDHVLFVNDIYGPTLELARRLEDFGVSHDQVFTADIDAIGAALRNETRMVFMESPGSTLFQRIDVRAIAKLAREHGALSVIDNTVATPLLQKPIELGVDLAIHSCTKYIGGHSDAVGGALIGSAELIERVFYNAYMLMGAIMQPLEAFLFLRGLMTLPTRIRRHHEDALSLARYLDSRSDVARVFHPQLGGAGQADADGWRGHSGLFSFELAEGGFARAVAVANRLRLFGKAVSWGGAESLVLTGHKSDPMGKGGEGPRIPAGLLRLSIGFEGAHALIEDLDQALAL</sequence>
<dbReference type="SUPFAM" id="SSF53383">
    <property type="entry name" value="PLP-dependent transferases"/>
    <property type="match status" value="1"/>
</dbReference>
<comment type="similarity">
    <text evidence="3">Belongs to the trans-sulfuration enzymes family.</text>
</comment>
<dbReference type="PROSITE" id="PS00868">
    <property type="entry name" value="CYS_MET_METAB_PP"/>
    <property type="match status" value="1"/>
</dbReference>
<dbReference type="PANTHER" id="PTHR11808">
    <property type="entry name" value="TRANS-SULFURATION ENZYME FAMILY MEMBER"/>
    <property type="match status" value="1"/>
</dbReference>
<evidence type="ECO:0000313" key="5">
    <source>
        <dbReference type="Proteomes" id="UP001056619"/>
    </source>
</evidence>
<dbReference type="GO" id="GO:0016740">
    <property type="term" value="F:transferase activity"/>
    <property type="evidence" value="ECO:0007669"/>
    <property type="project" value="UniProtKB-KW"/>
</dbReference>